<protein>
    <submittedName>
        <fullName evidence="2">Ribonuclease H-like domain-containing protein</fullName>
    </submittedName>
</protein>
<comment type="caution">
    <text evidence="2">The sequence shown here is derived from an EMBL/GenBank/DDBJ whole genome shotgun (WGS) entry which is preliminary data.</text>
</comment>
<dbReference type="InterPro" id="IPR043502">
    <property type="entry name" value="DNA/RNA_pol_sf"/>
</dbReference>
<reference evidence="2" key="1">
    <citation type="journal article" date="2019" name="Sci. Rep.">
        <title>Draft genome of Tanacetum cinerariifolium, the natural source of mosquito coil.</title>
        <authorList>
            <person name="Yamashiro T."/>
            <person name="Shiraishi A."/>
            <person name="Satake H."/>
            <person name="Nakayama K."/>
        </authorList>
    </citation>
    <scope>NUCLEOTIDE SEQUENCE</scope>
</reference>
<dbReference type="InterPro" id="IPR013103">
    <property type="entry name" value="RVT_2"/>
</dbReference>
<dbReference type="EMBL" id="BKCJ010009327">
    <property type="protein sequence ID" value="GEU86456.1"/>
    <property type="molecule type" value="Genomic_DNA"/>
</dbReference>
<dbReference type="AlphaFoldDB" id="A0A6L2NJP1"/>
<evidence type="ECO:0000313" key="2">
    <source>
        <dbReference type="EMBL" id="GEU86456.1"/>
    </source>
</evidence>
<dbReference type="Pfam" id="PF07727">
    <property type="entry name" value="RVT_2"/>
    <property type="match status" value="1"/>
</dbReference>
<accession>A0A6L2NJP1</accession>
<feature type="domain" description="Reverse transcriptase Ty1/copia-type" evidence="1">
    <location>
        <begin position="4"/>
        <end position="92"/>
    </location>
</feature>
<evidence type="ECO:0000259" key="1">
    <source>
        <dbReference type="Pfam" id="PF07727"/>
    </source>
</evidence>
<proteinExistence type="predicted"/>
<sequence length="200" mass="22407">MDLPEGFYSPDDKMVCKLKKSLYGLKQAPGQWNAKLTHTLTENGCKQSKSDYSLFTKSKNGNFVALLVNVDDIIVTGNNAVEIQKFKEFLNSISNQGLGLLACKPSATPLEQNLSITNEPTDLDKVLDNITEHQKLIGKLIYLTHTRPDISYSVHCLRVIETQKINTAVQPADIFTKGLDKNQHENLVLKVVLIDVFQLY</sequence>
<name>A0A6L2NJP1_TANCI</name>
<gene>
    <name evidence="2" type="ORF">Tci_058434</name>
</gene>
<organism evidence="2">
    <name type="scientific">Tanacetum cinerariifolium</name>
    <name type="common">Dalmatian daisy</name>
    <name type="synonym">Chrysanthemum cinerariifolium</name>
    <dbReference type="NCBI Taxonomy" id="118510"/>
    <lineage>
        <taxon>Eukaryota</taxon>
        <taxon>Viridiplantae</taxon>
        <taxon>Streptophyta</taxon>
        <taxon>Embryophyta</taxon>
        <taxon>Tracheophyta</taxon>
        <taxon>Spermatophyta</taxon>
        <taxon>Magnoliopsida</taxon>
        <taxon>eudicotyledons</taxon>
        <taxon>Gunneridae</taxon>
        <taxon>Pentapetalae</taxon>
        <taxon>asterids</taxon>
        <taxon>campanulids</taxon>
        <taxon>Asterales</taxon>
        <taxon>Asteraceae</taxon>
        <taxon>Asteroideae</taxon>
        <taxon>Anthemideae</taxon>
        <taxon>Anthemidinae</taxon>
        <taxon>Tanacetum</taxon>
    </lineage>
</organism>
<dbReference type="SUPFAM" id="SSF56672">
    <property type="entry name" value="DNA/RNA polymerases"/>
    <property type="match status" value="1"/>
</dbReference>